<evidence type="ECO:0000256" key="4">
    <source>
        <dbReference type="PROSITE-ProRule" id="PRU00510"/>
    </source>
</evidence>
<proteinExistence type="predicted"/>
<dbReference type="PANTHER" id="PTHR33823">
    <property type="entry name" value="RNA POLYMERASE-BINDING TRANSCRIPTION FACTOR DKSA-RELATED"/>
    <property type="match status" value="1"/>
</dbReference>
<evidence type="ECO:0000313" key="7">
    <source>
        <dbReference type="Proteomes" id="UP001589628"/>
    </source>
</evidence>
<evidence type="ECO:0000259" key="5">
    <source>
        <dbReference type="Pfam" id="PF01258"/>
    </source>
</evidence>
<dbReference type="PANTHER" id="PTHR33823:SF4">
    <property type="entry name" value="GENERAL STRESS PROTEIN 16O"/>
    <property type="match status" value="1"/>
</dbReference>
<dbReference type="SUPFAM" id="SSF57716">
    <property type="entry name" value="Glucocorticoid receptor-like (DNA-binding domain)"/>
    <property type="match status" value="1"/>
</dbReference>
<evidence type="ECO:0000256" key="3">
    <source>
        <dbReference type="ARBA" id="ARBA00022833"/>
    </source>
</evidence>
<keyword evidence="2" id="KW-0863">Zinc-finger</keyword>
<sequence>MLTTLQVLRIKRQLEDYEHQLLNDLQQEEVMFGGHHGRQAGNPMVVRRTSQRLLETQAALSRIDEGDYGICCDCGRDIQLQKLQENPLATRCHRCQFDNEKN</sequence>
<evidence type="ECO:0000256" key="2">
    <source>
        <dbReference type="ARBA" id="ARBA00022771"/>
    </source>
</evidence>
<keyword evidence="3" id="KW-0862">Zinc</keyword>
<dbReference type="EMBL" id="JBHLZN010000001">
    <property type="protein sequence ID" value="MFB9884968.1"/>
    <property type="molecule type" value="Genomic_DNA"/>
</dbReference>
<evidence type="ECO:0000256" key="1">
    <source>
        <dbReference type="ARBA" id="ARBA00022723"/>
    </source>
</evidence>
<protein>
    <submittedName>
        <fullName evidence="6">TraR/DksA family transcriptional regulator</fullName>
    </submittedName>
</protein>
<dbReference type="RefSeq" id="WP_051527757.1">
    <property type="nucleotide sequence ID" value="NZ_JAUESS010000002.1"/>
</dbReference>
<dbReference type="Proteomes" id="UP001589628">
    <property type="component" value="Unassembled WGS sequence"/>
</dbReference>
<dbReference type="PROSITE" id="PS51128">
    <property type="entry name" value="ZF_DKSA_2"/>
    <property type="match status" value="1"/>
</dbReference>
<keyword evidence="1" id="KW-0479">Metal-binding</keyword>
<dbReference type="InterPro" id="IPR000962">
    <property type="entry name" value="Znf_DskA_TraR"/>
</dbReference>
<dbReference type="Gene3D" id="1.20.120.910">
    <property type="entry name" value="DksA, coiled-coil domain"/>
    <property type="match status" value="1"/>
</dbReference>
<keyword evidence="7" id="KW-1185">Reference proteome</keyword>
<evidence type="ECO:0000313" key="6">
    <source>
        <dbReference type="EMBL" id="MFB9884968.1"/>
    </source>
</evidence>
<organism evidence="6 7">
    <name type="scientific">Balneatrix alpica</name>
    <dbReference type="NCBI Taxonomy" id="75684"/>
    <lineage>
        <taxon>Bacteria</taxon>
        <taxon>Pseudomonadati</taxon>
        <taxon>Pseudomonadota</taxon>
        <taxon>Gammaproteobacteria</taxon>
        <taxon>Oceanospirillales</taxon>
        <taxon>Balneatrichaceae</taxon>
        <taxon>Balneatrix</taxon>
    </lineage>
</organism>
<comment type="caution">
    <text evidence="6">The sequence shown here is derived from an EMBL/GenBank/DDBJ whole genome shotgun (WGS) entry which is preliminary data.</text>
</comment>
<accession>A0ABV5Z8K5</accession>
<reference evidence="6 7" key="1">
    <citation type="submission" date="2024-09" db="EMBL/GenBank/DDBJ databases">
        <authorList>
            <person name="Sun Q."/>
            <person name="Mori K."/>
        </authorList>
    </citation>
    <scope>NUCLEOTIDE SEQUENCE [LARGE SCALE GENOMIC DNA]</scope>
    <source>
        <strain evidence="6 7">ATCC 51285</strain>
    </source>
</reference>
<feature type="zinc finger region" description="dksA C4-type" evidence="4">
    <location>
        <begin position="71"/>
        <end position="95"/>
    </location>
</feature>
<feature type="domain" description="Zinc finger DksA/TraR C4-type" evidence="5">
    <location>
        <begin position="66"/>
        <end position="101"/>
    </location>
</feature>
<dbReference type="Pfam" id="PF01258">
    <property type="entry name" value="zf-dskA_traR"/>
    <property type="match status" value="1"/>
</dbReference>
<name>A0ABV5Z8K5_9GAMM</name>
<gene>
    <name evidence="6" type="ORF">ACFFLH_00905</name>
</gene>